<evidence type="ECO:0000313" key="11">
    <source>
        <dbReference type="Proteomes" id="UP000031516"/>
    </source>
</evidence>
<dbReference type="EMBL" id="CCBQ010000045">
    <property type="protein sequence ID" value="CDO95986.1"/>
    <property type="molecule type" value="Genomic_DNA"/>
</dbReference>
<dbReference type="OrthoDB" id="20086at2759"/>
<reference evidence="10 11" key="1">
    <citation type="submission" date="2014-03" db="EMBL/GenBank/DDBJ databases">
        <title>The genome of Kluyveromyces dobzhanskii.</title>
        <authorList>
            <person name="Nystedt B."/>
            <person name="Astrom S."/>
        </authorList>
    </citation>
    <scope>NUCLEOTIDE SEQUENCE [LARGE SCALE GENOMIC DNA]</scope>
    <source>
        <strain evidence="10 11">CBS 2104</strain>
    </source>
</reference>
<evidence type="ECO:0000256" key="5">
    <source>
        <dbReference type="ARBA" id="ARBA00018400"/>
    </source>
</evidence>
<sequence>MTVEMSDNEDVWGSDSEFMPGSEESPELNKLRQVHSKRGYLDGISSAKEENLQAGFDATFPMGSQYGFQIGLLVGKLQLLATLYGKSDLRLLEDMKQVQKELRINKVLADKHFDENLKPLDSLDELLCKWQLRLSQYEVKYSI</sequence>
<evidence type="ECO:0000259" key="9">
    <source>
        <dbReference type="Pfam" id="PF09811"/>
    </source>
</evidence>
<keyword evidence="6" id="KW-0963">Cytoplasm</keyword>
<dbReference type="GO" id="GO:0005737">
    <property type="term" value="C:cytoplasm"/>
    <property type="evidence" value="ECO:0007669"/>
    <property type="project" value="UniProtKB-SubCell"/>
</dbReference>
<dbReference type="AlphaFoldDB" id="A0A0A8LA72"/>
<evidence type="ECO:0000256" key="6">
    <source>
        <dbReference type="ARBA" id="ARBA00022490"/>
    </source>
</evidence>
<proteinExistence type="inferred from homology"/>
<accession>A0A0A8LA72</accession>
<evidence type="ECO:0000256" key="8">
    <source>
        <dbReference type="SAM" id="MobiDB-lite"/>
    </source>
</evidence>
<evidence type="ECO:0000256" key="7">
    <source>
        <dbReference type="ARBA" id="ARBA00023242"/>
    </source>
</evidence>
<dbReference type="GO" id="GO:0005634">
    <property type="term" value="C:nucleus"/>
    <property type="evidence" value="ECO:0007669"/>
    <property type="project" value="UniProtKB-SubCell"/>
</dbReference>
<evidence type="ECO:0000256" key="2">
    <source>
        <dbReference type="ARBA" id="ARBA00004496"/>
    </source>
</evidence>
<gene>
    <name evidence="10" type="ORF">KLDO_g4207</name>
</gene>
<evidence type="ECO:0000313" key="10">
    <source>
        <dbReference type="EMBL" id="CDO95986.1"/>
    </source>
</evidence>
<feature type="compositionally biased region" description="Acidic residues" evidence="8">
    <location>
        <begin position="1"/>
        <end position="12"/>
    </location>
</feature>
<keyword evidence="7" id="KW-0539">Nucleus</keyword>
<dbReference type="Proteomes" id="UP000031516">
    <property type="component" value="Unassembled WGS sequence"/>
</dbReference>
<comment type="subcellular location">
    <subcellularLocation>
        <location evidence="2">Cytoplasm</location>
    </subcellularLocation>
    <subcellularLocation>
        <location evidence="1">Nucleus</location>
    </subcellularLocation>
</comment>
<dbReference type="PANTHER" id="PTHR18829:SF0">
    <property type="entry name" value="PROTEIN YAE1 HOMOLOG"/>
    <property type="match status" value="1"/>
</dbReference>
<dbReference type="Pfam" id="PF09811">
    <property type="entry name" value="Yae1_N"/>
    <property type="match status" value="1"/>
</dbReference>
<dbReference type="PANTHER" id="PTHR18829">
    <property type="entry name" value="PROTEIN YAE1 HOMOLOG"/>
    <property type="match status" value="1"/>
</dbReference>
<organism evidence="10 11">
    <name type="scientific">Kluyveromyces dobzhanskii CBS 2104</name>
    <dbReference type="NCBI Taxonomy" id="1427455"/>
    <lineage>
        <taxon>Eukaryota</taxon>
        <taxon>Fungi</taxon>
        <taxon>Dikarya</taxon>
        <taxon>Ascomycota</taxon>
        <taxon>Saccharomycotina</taxon>
        <taxon>Saccharomycetes</taxon>
        <taxon>Saccharomycetales</taxon>
        <taxon>Saccharomycetaceae</taxon>
        <taxon>Kluyveromyces</taxon>
    </lineage>
</organism>
<dbReference type="InterPro" id="IPR019191">
    <property type="entry name" value="Essential_protein_Yae1_N"/>
</dbReference>
<feature type="domain" description="Essential protein Yae1 N-terminal" evidence="9">
    <location>
        <begin position="39"/>
        <end position="77"/>
    </location>
</feature>
<evidence type="ECO:0000256" key="1">
    <source>
        <dbReference type="ARBA" id="ARBA00004123"/>
    </source>
</evidence>
<comment type="similarity">
    <text evidence="3">Belongs to the YAE1 family.</text>
</comment>
<protein>
    <recommendedName>
        <fullName evidence="5">Protein YAE1</fullName>
    </recommendedName>
    <alternativeName>
        <fullName evidence="4">Protein yae1</fullName>
    </alternativeName>
</protein>
<evidence type="ECO:0000256" key="3">
    <source>
        <dbReference type="ARBA" id="ARBA00007096"/>
    </source>
</evidence>
<feature type="region of interest" description="Disordered" evidence="8">
    <location>
        <begin position="1"/>
        <end position="28"/>
    </location>
</feature>
<evidence type="ECO:0000256" key="4">
    <source>
        <dbReference type="ARBA" id="ARBA00017286"/>
    </source>
</evidence>
<name>A0A0A8LA72_9SACH</name>
<dbReference type="InterPro" id="IPR038881">
    <property type="entry name" value="Yae1-like"/>
</dbReference>
<comment type="caution">
    <text evidence="10">The sequence shown here is derived from an EMBL/GenBank/DDBJ whole genome shotgun (WGS) entry which is preliminary data.</text>
</comment>
<keyword evidence="11" id="KW-1185">Reference proteome</keyword>